<proteinExistence type="predicted"/>
<name>A0AAV8QWM0_ENSVE</name>
<dbReference type="EMBL" id="JAQQAF010000005">
    <property type="protein sequence ID" value="KAJ8486406.1"/>
    <property type="molecule type" value="Genomic_DNA"/>
</dbReference>
<dbReference type="Proteomes" id="UP001222027">
    <property type="component" value="Unassembled WGS sequence"/>
</dbReference>
<evidence type="ECO:0000313" key="2">
    <source>
        <dbReference type="Proteomes" id="UP001222027"/>
    </source>
</evidence>
<reference evidence="1 2" key="1">
    <citation type="submission" date="2022-12" db="EMBL/GenBank/DDBJ databases">
        <title>Chromosome-scale assembly of the Ensete ventricosum genome.</title>
        <authorList>
            <person name="Dussert Y."/>
            <person name="Stocks J."/>
            <person name="Wendawek A."/>
            <person name="Woldeyes F."/>
            <person name="Nichols R.A."/>
            <person name="Borrell J.S."/>
        </authorList>
    </citation>
    <scope>NUCLEOTIDE SEQUENCE [LARGE SCALE GENOMIC DNA]</scope>
    <source>
        <strain evidence="2">cv. Maze</strain>
        <tissue evidence="1">Seeds</tissue>
    </source>
</reference>
<dbReference type="AlphaFoldDB" id="A0AAV8QWM0"/>
<organism evidence="1 2">
    <name type="scientific">Ensete ventricosum</name>
    <name type="common">Abyssinian banana</name>
    <name type="synonym">Musa ensete</name>
    <dbReference type="NCBI Taxonomy" id="4639"/>
    <lineage>
        <taxon>Eukaryota</taxon>
        <taxon>Viridiplantae</taxon>
        <taxon>Streptophyta</taxon>
        <taxon>Embryophyta</taxon>
        <taxon>Tracheophyta</taxon>
        <taxon>Spermatophyta</taxon>
        <taxon>Magnoliopsida</taxon>
        <taxon>Liliopsida</taxon>
        <taxon>Zingiberales</taxon>
        <taxon>Musaceae</taxon>
        <taxon>Ensete</taxon>
    </lineage>
</organism>
<accession>A0AAV8QWM0</accession>
<keyword evidence="2" id="KW-1185">Reference proteome</keyword>
<protein>
    <submittedName>
        <fullName evidence="1">Uncharacterized protein</fullName>
    </submittedName>
</protein>
<evidence type="ECO:0000313" key="1">
    <source>
        <dbReference type="EMBL" id="KAJ8486406.1"/>
    </source>
</evidence>
<sequence>MVILRLAYQACRVKARLEKFPNDGGCVLMTLLWAPPPDKCRCRVLWPFWLPWWRLNVSTWSDPGIDSVKDVEGSTALVAEAATPPALEIGWLQSLASDMDRLPDLKQSTTSADVYAAPTQLALSSGRLINDASLRSTTMANPSVSSIDDEHLRLRSEYKWFLMASVRPERRRAMVAHLLPKRQWARMMVSSSSVVKGRCSTRGDSWLHHRRRHDLPERPRDGLTYERPVPRTMPLHQPSQRLVLSSSLHVLVTRSISYYAWPPSKSLQLSSPCSSTEACS</sequence>
<gene>
    <name evidence="1" type="ORF">OPV22_018891</name>
</gene>
<comment type="caution">
    <text evidence="1">The sequence shown here is derived from an EMBL/GenBank/DDBJ whole genome shotgun (WGS) entry which is preliminary data.</text>
</comment>